<dbReference type="Proteomes" id="UP000051802">
    <property type="component" value="Unassembled WGS sequence"/>
</dbReference>
<proteinExistence type="predicted"/>
<dbReference type="AlphaFoldDB" id="A0A0R0ARQ9"/>
<evidence type="ECO:0008006" key="4">
    <source>
        <dbReference type="Google" id="ProtNLM"/>
    </source>
</evidence>
<dbReference type="SUPFAM" id="SSF55073">
    <property type="entry name" value="Nucleotide cyclase"/>
    <property type="match status" value="1"/>
</dbReference>
<evidence type="ECO:0000313" key="3">
    <source>
        <dbReference type="Proteomes" id="UP000051802"/>
    </source>
</evidence>
<keyword evidence="1" id="KW-0472">Membrane</keyword>
<name>A0A0R0ARQ9_9GAMM</name>
<protein>
    <recommendedName>
        <fullName evidence="4">GGDEF domain-containing protein</fullName>
    </recommendedName>
</protein>
<gene>
    <name evidence="2" type="ORF">ARC20_08360</name>
</gene>
<dbReference type="EMBL" id="LLXU01000067">
    <property type="protein sequence ID" value="KRG44666.1"/>
    <property type="molecule type" value="Genomic_DNA"/>
</dbReference>
<dbReference type="InterPro" id="IPR043128">
    <property type="entry name" value="Rev_trsase/Diguanyl_cyclase"/>
</dbReference>
<keyword evidence="1" id="KW-1133">Transmembrane helix</keyword>
<keyword evidence="1" id="KW-0812">Transmembrane</keyword>
<reference evidence="2 3" key="1">
    <citation type="submission" date="2015-10" db="EMBL/GenBank/DDBJ databases">
        <title>Genome sequencing and analysis of members of genus Stenotrophomonas.</title>
        <authorList>
            <person name="Patil P.P."/>
            <person name="Midha S."/>
            <person name="Patil P.B."/>
        </authorList>
    </citation>
    <scope>NUCLEOTIDE SEQUENCE [LARGE SCALE GENOMIC DNA]</scope>
    <source>
        <strain evidence="2 3">JCM 16536</strain>
    </source>
</reference>
<evidence type="ECO:0000256" key="1">
    <source>
        <dbReference type="SAM" id="Phobius"/>
    </source>
</evidence>
<organism evidence="2 3">
    <name type="scientific">Stenotrophomonas panacihumi</name>
    <dbReference type="NCBI Taxonomy" id="676599"/>
    <lineage>
        <taxon>Bacteria</taxon>
        <taxon>Pseudomonadati</taxon>
        <taxon>Pseudomonadota</taxon>
        <taxon>Gammaproteobacteria</taxon>
        <taxon>Lysobacterales</taxon>
        <taxon>Lysobacteraceae</taxon>
        <taxon>Stenotrophomonas</taxon>
    </lineage>
</organism>
<feature type="transmembrane region" description="Helical" evidence="1">
    <location>
        <begin position="43"/>
        <end position="62"/>
    </location>
</feature>
<dbReference type="InterPro" id="IPR029787">
    <property type="entry name" value="Nucleotide_cyclase"/>
</dbReference>
<keyword evidence="3" id="KW-1185">Reference proteome</keyword>
<comment type="caution">
    <text evidence="2">The sequence shown here is derived from an EMBL/GenBank/DDBJ whole genome shotgun (WGS) entry which is preliminary data.</text>
</comment>
<accession>A0A0R0ARQ9</accession>
<sequence length="248" mass="26822">MRRRALVRWVGAAIVALLAFLLAIGGLFAPADAWLLRHLHADTYIYDSPWLAAALAAAFWLVRPRTARRGRLAGVAWAIGPLLLAAALALATHRGWPPLPTTVAILMVAVLRRIRLRRFPELEHLTALQRAADTALRSADTLPCSLVRLQLRGPQGRRLPLAEIVHTLKARARRGGDRVARGGGQDGFVLWLAHTDAAAALAVACDLRADLAPLLTRHALHCSMGIATQTAPGGHFERLWQQAAPPAA</sequence>
<dbReference type="STRING" id="676599.ARC20_08360"/>
<evidence type="ECO:0000313" key="2">
    <source>
        <dbReference type="EMBL" id="KRG44666.1"/>
    </source>
</evidence>
<feature type="transmembrane region" description="Helical" evidence="1">
    <location>
        <begin position="74"/>
        <end position="91"/>
    </location>
</feature>
<dbReference type="Gene3D" id="3.30.70.270">
    <property type="match status" value="1"/>
</dbReference>